<dbReference type="EMBL" id="JAOYEY010000038">
    <property type="protein sequence ID" value="MCV9886380.1"/>
    <property type="molecule type" value="Genomic_DNA"/>
</dbReference>
<dbReference type="InterPro" id="IPR025164">
    <property type="entry name" value="Toastrack_DUF4097"/>
</dbReference>
<evidence type="ECO:0000313" key="3">
    <source>
        <dbReference type="Proteomes" id="UP001526147"/>
    </source>
</evidence>
<accession>A0ABT3DH40</accession>
<sequence>MKKLFLLLFFIGGLLLIIKTNTTWFVFGENKSSAEVTGDTEKIELHVSGASTTIIPKNTDEVRAEIKGNGKVNVEQNGDTILVESETKRWFNAFSFFNKREITIYIPDDFNQELLIDSGSGSIVFDGESMTLDGLLVDMSSGNVKLSQLSIKNFILDGSSGNVSISSLTTEESKFDMSSGNLTITDHTGKVMADLSSGKIDLQMEKITDSLEIKLNSGFGTVDLPSDADFTLRGEAGSGIITSNLNLKDLQKDKNNIYGISGSGKHDVKIDVSSGKVEIK</sequence>
<reference evidence="2 3" key="1">
    <citation type="submission" date="2022-10" db="EMBL/GenBank/DDBJ databases">
        <title>Draft genome assembly of moderately radiation resistant bacterium Metabacillus halosaccharovorans.</title>
        <authorList>
            <person name="Pal S."/>
            <person name="Gopinathan A."/>
        </authorList>
    </citation>
    <scope>NUCLEOTIDE SEQUENCE [LARGE SCALE GENOMIC DNA]</scope>
    <source>
        <strain evidence="2 3">VITHBRA001</strain>
    </source>
</reference>
<comment type="caution">
    <text evidence="2">The sequence shown here is derived from an EMBL/GenBank/DDBJ whole genome shotgun (WGS) entry which is preliminary data.</text>
</comment>
<dbReference type="RefSeq" id="WP_264143004.1">
    <property type="nucleotide sequence ID" value="NZ_JAOYEY010000038.1"/>
</dbReference>
<dbReference type="Pfam" id="PF13349">
    <property type="entry name" value="DUF4097"/>
    <property type="match status" value="1"/>
</dbReference>
<dbReference type="Proteomes" id="UP001526147">
    <property type="component" value="Unassembled WGS sequence"/>
</dbReference>
<feature type="domain" description="DUF4097" evidence="1">
    <location>
        <begin position="41"/>
        <end position="279"/>
    </location>
</feature>
<gene>
    <name evidence="2" type="ORF">OIH86_12095</name>
</gene>
<dbReference type="Gene3D" id="2.160.20.120">
    <property type="match status" value="1"/>
</dbReference>
<proteinExistence type="predicted"/>
<name>A0ABT3DH40_9BACI</name>
<organism evidence="2 3">
    <name type="scientific">Metabacillus halosaccharovorans</name>
    <dbReference type="NCBI Taxonomy" id="930124"/>
    <lineage>
        <taxon>Bacteria</taxon>
        <taxon>Bacillati</taxon>
        <taxon>Bacillota</taxon>
        <taxon>Bacilli</taxon>
        <taxon>Bacillales</taxon>
        <taxon>Bacillaceae</taxon>
        <taxon>Metabacillus</taxon>
    </lineage>
</organism>
<protein>
    <submittedName>
        <fullName evidence="2">DUF4097 domain-containing protein</fullName>
    </submittedName>
</protein>
<keyword evidence="3" id="KW-1185">Reference proteome</keyword>
<evidence type="ECO:0000259" key="1">
    <source>
        <dbReference type="Pfam" id="PF13349"/>
    </source>
</evidence>
<evidence type="ECO:0000313" key="2">
    <source>
        <dbReference type="EMBL" id="MCV9886380.1"/>
    </source>
</evidence>